<dbReference type="Pfam" id="PF10433">
    <property type="entry name" value="Beta-prop_RSE1_1st"/>
    <property type="match status" value="1"/>
</dbReference>
<evidence type="ECO:0000256" key="1">
    <source>
        <dbReference type="SAM" id="MobiDB-lite"/>
    </source>
</evidence>
<comment type="caution">
    <text evidence="3">The sequence shown here is derived from an EMBL/GenBank/DDBJ whole genome shotgun (WGS) entry which is preliminary data.</text>
</comment>
<dbReference type="OrthoDB" id="20774at2759"/>
<feature type="domain" description="RSE1/DDB1/CPSF1 first beta-propeller" evidence="2">
    <location>
        <begin position="41"/>
        <end position="340"/>
    </location>
</feature>
<dbReference type="InterPro" id="IPR015943">
    <property type="entry name" value="WD40/YVTN_repeat-like_dom_sf"/>
</dbReference>
<dbReference type="Gene3D" id="2.130.10.10">
    <property type="entry name" value="YVTN repeat-like/Quinoprotein amine dehydrogenase"/>
    <property type="match status" value="2"/>
</dbReference>
<organism evidence="3 4">
    <name type="scientific">Elsinoe batatas</name>
    <dbReference type="NCBI Taxonomy" id="2601811"/>
    <lineage>
        <taxon>Eukaryota</taxon>
        <taxon>Fungi</taxon>
        <taxon>Dikarya</taxon>
        <taxon>Ascomycota</taxon>
        <taxon>Pezizomycotina</taxon>
        <taxon>Dothideomycetes</taxon>
        <taxon>Dothideomycetidae</taxon>
        <taxon>Myriangiales</taxon>
        <taxon>Elsinoaceae</taxon>
        <taxon>Elsinoe</taxon>
    </lineage>
</organism>
<feature type="region of interest" description="Disordered" evidence="1">
    <location>
        <begin position="1097"/>
        <end position="1129"/>
    </location>
</feature>
<dbReference type="PANTHER" id="PTHR10644">
    <property type="entry name" value="DNA REPAIR/RNA PROCESSING CPSF FAMILY"/>
    <property type="match status" value="1"/>
</dbReference>
<dbReference type="Proteomes" id="UP000809789">
    <property type="component" value="Unassembled WGS sequence"/>
</dbReference>
<evidence type="ECO:0000313" key="4">
    <source>
        <dbReference type="Proteomes" id="UP000809789"/>
    </source>
</evidence>
<feature type="region of interest" description="Disordered" evidence="1">
    <location>
        <begin position="1210"/>
        <end position="1244"/>
    </location>
</feature>
<dbReference type="InterPro" id="IPR050358">
    <property type="entry name" value="RSE1/DDB1/CFT1"/>
</dbReference>
<sequence length="1336" mass="145642">MASTTPTIGILTRTLSPSPAPSRILALRTGHAGDCNSHDTLIWTYDNAFDICIIEPGGFVRREGREELAGRILAAEPMVASHPLSEPSHDAVEEVFGHDMLVLTLDTGYLVMYRFAEYSSRVRAEIICHEPIIRRVSPLERIGTLLAIDPSSRFVAASSPEGGLMLWRTTRPQAGRNGEPPEGSDAHSCSLESMGPVTRSDGHIAHMAFTSPVTQDGTGSDLLLILTMKSKVYLRQIRLGPTSSVVEMSGPRRIHTNVHGHIILAFGTVLVLYDVSSPPGEIIERKLTLPDDEKTSDVLYTGWTRDDKAFRQNNLIIYYLSSSDGSVAMLSLDLNASKETGRCDVVLSSISHVSHPLDRGICAFTEPAHGDPALALPGGLADGGYYSIQILADTENSDGRRQSLLILERYQVLSNWTPNVDIVSSALPRSHDSNPRVGESLFVTSGVHDNSRLVELRPGVECNMLFSLDFKTVTNVRDLWIVRPADDDGPSAFLVSDVTSTDRLHTAALVHDGVEFHSIDNINDASSGFIDIVQPTIHMSSWAAIRGTLHVTARAVYSFNGLTKKELFACPDDDVIRKAEIAYSGSSAFLAILTTPLMAAEPTSQVHLLGVSLDLTIDKTSHELHDLPPAAITIGHFGDNFFLLAISDDGEIRLMSRENLQTLATHRLETSALCEKMSVLNAESNGKAFLACAMRDGSLYILSLEYNEQGPSIEAHQIISLGLTPVNIISYKSSSDISSDAVIAICGSRVYLVKHDERDPRRRFSASPAWVTDKEEPDSQLKGVSAISQIDQNLLLDDTDVKGCLAILTGSTLVIASLNDASGVAIPRSLDTRSSPTRVLYSRRLGYFALGGNSQNAETGRSEASIEFTRSNRKSVVKLENGERDSPATLNIAGERFYCMTEWVHQSKDGKKFAFLLVGTGLEGRDSDTNNPRTGGRVHLLQPKLSHGRISAITTATSTKFDGPVRSISLYGTNGYICSHGTAISYYTYSTTNKKWVLVCAYRLHSPAVHITTSPPYIYLTTSTDSLMTLRLLGPATEADDSNLTPSAFRLRLFATDTTSALGQHHLILPFPLPNDASTLALLTTKTSSLRGLLIPTSRPTSLPLSPSPSSSTSPAQEPRQGKTPSQTLFTATLPSSIVRLVKHNTSLSPLLQDERNSIIGLTTLGALVGIKLLGPEEWSVLKYLEVLCERARDRAMMVGRGRGGGVGWGEVEGMREEERGEGEDDGGGRGRRGGDGDGHSGVERRRKRGWEVLGRLGRSERWKDGDMHVDGDLVGALLKDGWNEGRETLMGMLEEERDRDDRVGTFVSEHYDEEVALVDHALETVRTSLMAWGFW</sequence>
<feature type="compositionally biased region" description="Low complexity" evidence="1">
    <location>
        <begin position="1097"/>
        <end position="1115"/>
    </location>
</feature>
<feature type="compositionally biased region" description="Basic and acidic residues" evidence="1">
    <location>
        <begin position="1227"/>
        <end position="1244"/>
    </location>
</feature>
<keyword evidence="4" id="KW-1185">Reference proteome</keyword>
<accession>A0A8K0L039</accession>
<proteinExistence type="predicted"/>
<dbReference type="InterPro" id="IPR036322">
    <property type="entry name" value="WD40_repeat_dom_sf"/>
</dbReference>
<feature type="region of interest" description="Disordered" evidence="1">
    <location>
        <begin position="171"/>
        <end position="193"/>
    </location>
</feature>
<evidence type="ECO:0000313" key="3">
    <source>
        <dbReference type="EMBL" id="KAG8627401.1"/>
    </source>
</evidence>
<dbReference type="InterPro" id="IPR018846">
    <property type="entry name" value="Beta-prop_RSE1/DDB1/CPSF1_1st"/>
</dbReference>
<evidence type="ECO:0000259" key="2">
    <source>
        <dbReference type="Pfam" id="PF10433"/>
    </source>
</evidence>
<reference evidence="3" key="1">
    <citation type="submission" date="2021-07" db="EMBL/GenBank/DDBJ databases">
        <title>Elsinoe batatas strain:CRI-CJ2 Genome sequencing and assembly.</title>
        <authorList>
            <person name="Huang L."/>
        </authorList>
    </citation>
    <scope>NUCLEOTIDE SEQUENCE</scope>
    <source>
        <strain evidence="3">CRI-CJ2</strain>
    </source>
</reference>
<gene>
    <name evidence="3" type="ORF">KVT40_004884</name>
</gene>
<name>A0A8K0L039_9PEZI</name>
<dbReference type="SUPFAM" id="SSF50978">
    <property type="entry name" value="WD40 repeat-like"/>
    <property type="match status" value="1"/>
</dbReference>
<protein>
    <recommendedName>
        <fullName evidence="2">RSE1/DDB1/CPSF1 first beta-propeller domain-containing protein</fullName>
    </recommendedName>
</protein>
<dbReference type="EMBL" id="JAESVG020000005">
    <property type="protein sequence ID" value="KAG8627401.1"/>
    <property type="molecule type" value="Genomic_DNA"/>
</dbReference>